<keyword evidence="7" id="KW-1185">Reference proteome</keyword>
<evidence type="ECO:0000256" key="1">
    <source>
        <dbReference type="ARBA" id="ARBA00022723"/>
    </source>
</evidence>
<keyword evidence="1 3" id="KW-0479">Metal-binding</keyword>
<proteinExistence type="inferred from homology"/>
<dbReference type="InterPro" id="IPR036396">
    <property type="entry name" value="Cyt_P450_sf"/>
</dbReference>
<dbReference type="SUPFAM" id="SSF48264">
    <property type="entry name" value="Cytochrome P450"/>
    <property type="match status" value="1"/>
</dbReference>
<dbReference type="PROSITE" id="PS00086">
    <property type="entry name" value="CYTOCHROME_P450"/>
    <property type="match status" value="1"/>
</dbReference>
<dbReference type="GO" id="GO:0016705">
    <property type="term" value="F:oxidoreductase activity, acting on paired donors, with incorporation or reduction of molecular oxygen"/>
    <property type="evidence" value="ECO:0007669"/>
    <property type="project" value="InterPro"/>
</dbReference>
<feature type="signal peptide" evidence="5">
    <location>
        <begin position="1"/>
        <end position="19"/>
    </location>
</feature>
<evidence type="ECO:0000256" key="2">
    <source>
        <dbReference type="ARBA" id="ARBA00023004"/>
    </source>
</evidence>
<evidence type="ECO:0000256" key="3">
    <source>
        <dbReference type="PIRSR" id="PIRSR602401-1"/>
    </source>
</evidence>
<dbReference type="PRINTS" id="PR00385">
    <property type="entry name" value="P450"/>
</dbReference>
<evidence type="ECO:0000256" key="5">
    <source>
        <dbReference type="SAM" id="SignalP"/>
    </source>
</evidence>
<evidence type="ECO:0000256" key="4">
    <source>
        <dbReference type="RuleBase" id="RU000461"/>
    </source>
</evidence>
<accession>A0A836BPI4</accession>
<dbReference type="InterPro" id="IPR001128">
    <property type="entry name" value="Cyt_P450"/>
</dbReference>
<evidence type="ECO:0000313" key="6">
    <source>
        <dbReference type="EMBL" id="KAG2484376.1"/>
    </source>
</evidence>
<organism evidence="6 7">
    <name type="scientific">Edaphochlamys debaryana</name>
    <dbReference type="NCBI Taxonomy" id="47281"/>
    <lineage>
        <taxon>Eukaryota</taxon>
        <taxon>Viridiplantae</taxon>
        <taxon>Chlorophyta</taxon>
        <taxon>core chlorophytes</taxon>
        <taxon>Chlorophyceae</taxon>
        <taxon>CS clade</taxon>
        <taxon>Chlamydomonadales</taxon>
        <taxon>Chlamydomonadales incertae sedis</taxon>
        <taxon>Edaphochlamys</taxon>
    </lineage>
</organism>
<gene>
    <name evidence="6" type="ORF">HYH03_016792</name>
</gene>
<dbReference type="InterPro" id="IPR002401">
    <property type="entry name" value="Cyt_P450_E_grp-I"/>
</dbReference>
<keyword evidence="3 4" id="KW-0349">Heme</keyword>
<dbReference type="OrthoDB" id="442633at2759"/>
<keyword evidence="4" id="KW-0503">Monooxygenase</keyword>
<dbReference type="PRINTS" id="PR00463">
    <property type="entry name" value="EP450I"/>
</dbReference>
<dbReference type="Proteomes" id="UP000612055">
    <property type="component" value="Unassembled WGS sequence"/>
</dbReference>
<keyword evidence="2 3" id="KW-0408">Iron</keyword>
<dbReference type="GO" id="GO:0005506">
    <property type="term" value="F:iron ion binding"/>
    <property type="evidence" value="ECO:0007669"/>
    <property type="project" value="InterPro"/>
</dbReference>
<dbReference type="PANTHER" id="PTHR24286:SF380">
    <property type="entry name" value="PH DOMAIN-CONTAINING PROTEIN"/>
    <property type="match status" value="1"/>
</dbReference>
<feature type="chain" id="PRO_5032624369" description="Cytochrome P450" evidence="5">
    <location>
        <begin position="20"/>
        <end position="537"/>
    </location>
</feature>
<dbReference type="Pfam" id="PF00067">
    <property type="entry name" value="p450"/>
    <property type="match status" value="3"/>
</dbReference>
<protein>
    <recommendedName>
        <fullName evidence="8">Cytochrome P450</fullName>
    </recommendedName>
</protein>
<comment type="cofactor">
    <cofactor evidence="3">
        <name>heme</name>
        <dbReference type="ChEBI" id="CHEBI:30413"/>
    </cofactor>
</comment>
<dbReference type="Gene3D" id="1.10.630.10">
    <property type="entry name" value="Cytochrome P450"/>
    <property type="match status" value="2"/>
</dbReference>
<keyword evidence="4" id="KW-0560">Oxidoreductase</keyword>
<dbReference type="EMBL" id="JAEHOE010000151">
    <property type="protein sequence ID" value="KAG2484376.1"/>
    <property type="molecule type" value="Genomic_DNA"/>
</dbReference>
<evidence type="ECO:0000313" key="7">
    <source>
        <dbReference type="Proteomes" id="UP000612055"/>
    </source>
</evidence>
<dbReference type="PANTHER" id="PTHR24286">
    <property type="entry name" value="CYTOCHROME P450 26"/>
    <property type="match status" value="1"/>
</dbReference>
<keyword evidence="5" id="KW-0732">Signal</keyword>
<dbReference type="GO" id="GO:0016125">
    <property type="term" value="P:sterol metabolic process"/>
    <property type="evidence" value="ECO:0007669"/>
    <property type="project" value="TreeGrafter"/>
</dbReference>
<dbReference type="GO" id="GO:0004497">
    <property type="term" value="F:monooxygenase activity"/>
    <property type="evidence" value="ECO:0007669"/>
    <property type="project" value="UniProtKB-KW"/>
</dbReference>
<evidence type="ECO:0008006" key="8">
    <source>
        <dbReference type="Google" id="ProtNLM"/>
    </source>
</evidence>
<comment type="caution">
    <text evidence="6">The sequence shown here is derived from an EMBL/GenBank/DDBJ whole genome shotgun (WGS) entry which is preliminary data.</text>
</comment>
<reference evidence="6" key="1">
    <citation type="journal article" date="2020" name="bioRxiv">
        <title>Comparative genomics of Chlamydomonas.</title>
        <authorList>
            <person name="Craig R.J."/>
            <person name="Hasan A.R."/>
            <person name="Ness R.W."/>
            <person name="Keightley P.D."/>
        </authorList>
    </citation>
    <scope>NUCLEOTIDE SEQUENCE</scope>
    <source>
        <strain evidence="6">CCAP 11/70</strain>
    </source>
</reference>
<comment type="similarity">
    <text evidence="4">Belongs to the cytochrome P450 family.</text>
</comment>
<sequence>MALPTVLAAAYLLVALLSALNSKGRTTLPPGPLFHVPIIGDGLCLNGGGNACAFFFNRFKRYGSVFRTKLLGARIWVVTDMDALRGVLRDDGATPDVPFPSFKTLMDCDSFIGVEGIHRPWRKVFSSALGPSQLADMVPHITAVAQSHLRGWEAAGKIPTYSASRLVALDLAVDVIADVKLGPGADRAAFKADVLTFLDGLYGLPLNLPGSTLARALAARERCIRALAPGLADVHGRFDAQWRAAGTSPQAYATAVLTKAATELGVTDDAAAAAASLAAGGGWSASRPRDLFAVTASLLGGRAGVQRGEVRDTALSVLHMLVASGDTTCFGLFNTWAVLAKSPRVQQRIWEEQQRVVSALGEGLSPAALAAMPYLDAAIREAMRLLPASSGGVRKLTRELGVAGYTIPAGEYVWYHAGLLHCLDPVLWDGRTEGEVPRHMDWRGGFEEAYRPERWLSPGDGGSEDLPRPRYAFAFGAGAHMCIGQNLVYLELKVLLALTLRRYRLRLETPDMLERSEQLFPLFVPAKGTDTMLLEPR</sequence>
<name>A0A836BPI4_9CHLO</name>
<dbReference type="InterPro" id="IPR017972">
    <property type="entry name" value="Cyt_P450_CS"/>
</dbReference>
<dbReference type="AlphaFoldDB" id="A0A836BPI4"/>
<dbReference type="GO" id="GO:0020037">
    <property type="term" value="F:heme binding"/>
    <property type="evidence" value="ECO:0007669"/>
    <property type="project" value="InterPro"/>
</dbReference>
<feature type="binding site" description="axial binding residue" evidence="3">
    <location>
        <position position="482"/>
    </location>
    <ligand>
        <name>heme</name>
        <dbReference type="ChEBI" id="CHEBI:30413"/>
    </ligand>
    <ligandPart>
        <name>Fe</name>
        <dbReference type="ChEBI" id="CHEBI:18248"/>
    </ligandPart>
</feature>